<dbReference type="Pfam" id="PF09977">
    <property type="entry name" value="Tad_C"/>
    <property type="match status" value="1"/>
</dbReference>
<keyword evidence="1" id="KW-0812">Transmembrane</keyword>
<reference evidence="3" key="2">
    <citation type="submission" date="2021-08" db="EMBL/GenBank/DDBJ databases">
        <authorList>
            <person name="Tani A."/>
            <person name="Ola A."/>
            <person name="Ogura Y."/>
            <person name="Katsura K."/>
            <person name="Hayashi T."/>
        </authorList>
    </citation>
    <scope>NUCLEOTIDE SEQUENCE</scope>
    <source>
        <strain evidence="3">NBRC 15686</strain>
    </source>
</reference>
<gene>
    <name evidence="3" type="ORF">LNAOJCKE_5491</name>
</gene>
<protein>
    <recommendedName>
        <fullName evidence="2">DUF2134 domain-containing protein</fullName>
    </recommendedName>
</protein>
<keyword evidence="4" id="KW-1185">Reference proteome</keyword>
<evidence type="ECO:0000256" key="1">
    <source>
        <dbReference type="SAM" id="Phobius"/>
    </source>
</evidence>
<keyword evidence="1" id="KW-1133">Transmembrane helix</keyword>
<dbReference type="RefSeq" id="WP_238229054.1">
    <property type="nucleotide sequence ID" value="NZ_BAAADH010000041.1"/>
</dbReference>
<comment type="caution">
    <text evidence="3">The sequence shown here is derived from an EMBL/GenBank/DDBJ whole genome shotgun (WGS) entry which is preliminary data.</text>
</comment>
<organism evidence="3 4">
    <name type="scientific">Methylorubrum aminovorans</name>
    <dbReference type="NCBI Taxonomy" id="269069"/>
    <lineage>
        <taxon>Bacteria</taxon>
        <taxon>Pseudomonadati</taxon>
        <taxon>Pseudomonadota</taxon>
        <taxon>Alphaproteobacteria</taxon>
        <taxon>Hyphomicrobiales</taxon>
        <taxon>Methylobacteriaceae</taxon>
        <taxon>Methylorubrum</taxon>
    </lineage>
</organism>
<evidence type="ECO:0000259" key="2">
    <source>
        <dbReference type="Pfam" id="PF09977"/>
    </source>
</evidence>
<proteinExistence type="predicted"/>
<dbReference type="InterPro" id="IPR018705">
    <property type="entry name" value="DUF2134_membrane"/>
</dbReference>
<accession>A0ABQ4UM44</accession>
<keyword evidence="1" id="KW-0472">Membrane</keyword>
<dbReference type="EMBL" id="BPRC01000050">
    <property type="protein sequence ID" value="GJE68254.1"/>
    <property type="molecule type" value="Genomic_DNA"/>
</dbReference>
<dbReference type="Proteomes" id="UP001055039">
    <property type="component" value="Unassembled WGS sequence"/>
</dbReference>
<feature type="domain" description="DUF2134" evidence="2">
    <location>
        <begin position="61"/>
        <end position="149"/>
    </location>
</feature>
<evidence type="ECO:0000313" key="3">
    <source>
        <dbReference type="EMBL" id="GJE68254.1"/>
    </source>
</evidence>
<sequence>MSALLARFCRDEDGAVAMVLAVALPSVIGMASLVIDGSNLRLSQSRLQYAVDSASLGAVQALPDSATAISRAVSLVAQNLPSHYGRVTTEADVEVGTYDTGTKTFTAGGTQPNAVKVTAQRSVAHGNPIPAYFAWIFGHRSFETRAASAAVVSVTSGGSPRACLYALDAVNPGIDARGSVSVNATCGVQLSSYIATSGSAGNYNGQICQSVADNGARGNFNPGRPRACTLQGDPFGLKVDMSGMSCQAFPNSLTSIIPGCYTGTIPNKNNYTFQPGIYFFKGATIDVGGNNALNIAGNGVTLAFDTSSTIKTRGSGTLNLNITAPTSGPYQGFSIVGSPSLELHGNSNFNTQGSIYMPASDVHQAGNTDFRADVLIVKTLDLRGNVQIDLRGTQTSRQPQSNVQRVFGLI</sequence>
<evidence type="ECO:0000313" key="4">
    <source>
        <dbReference type="Proteomes" id="UP001055039"/>
    </source>
</evidence>
<name>A0ABQ4UM44_9HYPH</name>
<reference evidence="3" key="1">
    <citation type="journal article" date="2021" name="Front. Microbiol.">
        <title>Comprehensive Comparative Genomics and Phenotyping of Methylobacterium Species.</title>
        <authorList>
            <person name="Alessa O."/>
            <person name="Ogura Y."/>
            <person name="Fujitani Y."/>
            <person name="Takami H."/>
            <person name="Hayashi T."/>
            <person name="Sahin N."/>
            <person name="Tani A."/>
        </authorList>
    </citation>
    <scope>NUCLEOTIDE SEQUENCE</scope>
    <source>
        <strain evidence="3">NBRC 15686</strain>
    </source>
</reference>
<feature type="transmembrane region" description="Helical" evidence="1">
    <location>
        <begin position="15"/>
        <end position="35"/>
    </location>
</feature>